<feature type="region of interest" description="Disordered" evidence="1">
    <location>
        <begin position="341"/>
        <end position="383"/>
    </location>
</feature>
<dbReference type="InterPro" id="IPR028045">
    <property type="entry name" value="HROB"/>
</dbReference>
<dbReference type="Pfam" id="PF15072">
    <property type="entry name" value="HROB"/>
    <property type="match status" value="1"/>
</dbReference>
<reference evidence="3 4" key="1">
    <citation type="journal article" date="2024" name="G3 (Bethesda)">
        <title>Genome assembly of Hibiscus sabdariffa L. provides insights into metabolisms of medicinal natural products.</title>
        <authorList>
            <person name="Kim T."/>
        </authorList>
    </citation>
    <scope>NUCLEOTIDE SEQUENCE [LARGE SCALE GENOMIC DNA]</scope>
    <source>
        <strain evidence="3">TK-2024</strain>
        <tissue evidence="3">Old leaves</tissue>
    </source>
</reference>
<dbReference type="PANTHER" id="PTHR14523:SF1">
    <property type="entry name" value="HOMOLOGOUS RECOMBINATION OB-FOLD PROTEIN"/>
    <property type="match status" value="1"/>
</dbReference>
<keyword evidence="4" id="KW-1185">Reference proteome</keyword>
<evidence type="ECO:0000313" key="4">
    <source>
        <dbReference type="Proteomes" id="UP001472677"/>
    </source>
</evidence>
<proteinExistence type="predicted"/>
<dbReference type="EMBL" id="JBBPBM010000076">
    <property type="protein sequence ID" value="KAK8512033.1"/>
    <property type="molecule type" value="Genomic_DNA"/>
</dbReference>
<comment type="caution">
    <text evidence="3">The sequence shown here is derived from an EMBL/GenBank/DDBJ whole genome shotgun (WGS) entry which is preliminary data.</text>
</comment>
<feature type="domain" description="Homologous recombination OB-fold protein OB-fold" evidence="2">
    <location>
        <begin position="130"/>
        <end position="214"/>
    </location>
</feature>
<name>A0ABR2BYB7_9ROSI</name>
<dbReference type="Proteomes" id="UP001472677">
    <property type="component" value="Unassembled WGS sequence"/>
</dbReference>
<organism evidence="3 4">
    <name type="scientific">Hibiscus sabdariffa</name>
    <name type="common">roselle</name>
    <dbReference type="NCBI Taxonomy" id="183260"/>
    <lineage>
        <taxon>Eukaryota</taxon>
        <taxon>Viridiplantae</taxon>
        <taxon>Streptophyta</taxon>
        <taxon>Embryophyta</taxon>
        <taxon>Tracheophyta</taxon>
        <taxon>Spermatophyta</taxon>
        <taxon>Magnoliopsida</taxon>
        <taxon>eudicotyledons</taxon>
        <taxon>Gunneridae</taxon>
        <taxon>Pentapetalae</taxon>
        <taxon>rosids</taxon>
        <taxon>malvids</taxon>
        <taxon>Malvales</taxon>
        <taxon>Malvaceae</taxon>
        <taxon>Malvoideae</taxon>
        <taxon>Hibiscus</taxon>
    </lineage>
</organism>
<accession>A0ABR2BYB7</accession>
<gene>
    <name evidence="3" type="ORF">V6N12_074717</name>
</gene>
<evidence type="ECO:0000256" key="1">
    <source>
        <dbReference type="SAM" id="MobiDB-lite"/>
    </source>
</evidence>
<sequence>MEADQPWEALNLDDSDSDLPSLLRPCNRKSLEPSRPSPNRIPGPAGAAHAAMLRKPRNNNNSFCIGEEPLPTQEYIRRAVLDPGPDDVDFSRDPWLLALEFIRREGLADDGGTIGTPLSLIKTEPKLGSRKVAQVVAIIKSCTPNGLGDLMVTLKDPTGTLDASMHGKVLVDGSFANNITVGTVLILQKVSVFSSPLSTRYLNITLNNIVKAIPKHTESLSEQNHMSRAICTAPAIENTKQTWDRQKVSSSLPDRNAKIVNSLRQTCYMRGSVLNDKGIGGDEALGSKCCNNGINTSQNAPEGKELSPGQYIGSRMKNAAVLVGTDEHEENVLVEKLLSQQNPTGRDDHMESNHSNGFSNKRGSVTIDEAKKQRKISISRGSLPQWTDEQLDELCSFD</sequence>
<protein>
    <recommendedName>
        <fullName evidence="2">Homologous recombination OB-fold protein OB-fold domain-containing protein</fullName>
    </recommendedName>
</protein>
<dbReference type="InterPro" id="IPR058570">
    <property type="entry name" value="HROB_OB"/>
</dbReference>
<feature type="compositionally biased region" description="Polar residues" evidence="1">
    <location>
        <begin position="353"/>
        <end position="363"/>
    </location>
</feature>
<dbReference type="PANTHER" id="PTHR14523">
    <property type="entry name" value="UNCHARACTERIZED PROTEIN C17ORF53 HOMOLOG"/>
    <property type="match status" value="1"/>
</dbReference>
<evidence type="ECO:0000313" key="3">
    <source>
        <dbReference type="EMBL" id="KAK8512033.1"/>
    </source>
</evidence>
<evidence type="ECO:0000259" key="2">
    <source>
        <dbReference type="Pfam" id="PF15072"/>
    </source>
</evidence>
<feature type="region of interest" description="Disordered" evidence="1">
    <location>
        <begin position="1"/>
        <end position="48"/>
    </location>
</feature>
<feature type="compositionally biased region" description="Acidic residues" evidence="1">
    <location>
        <begin position="1"/>
        <end position="17"/>
    </location>
</feature>